<evidence type="ECO:0000256" key="2">
    <source>
        <dbReference type="SAM" id="Phobius"/>
    </source>
</evidence>
<keyword evidence="2" id="KW-0812">Transmembrane</keyword>
<feature type="region of interest" description="Disordered" evidence="1">
    <location>
        <begin position="1"/>
        <end position="25"/>
    </location>
</feature>
<evidence type="ECO:0000313" key="3">
    <source>
        <dbReference type="EMBL" id="TNJ52743.1"/>
    </source>
</evidence>
<feature type="compositionally biased region" description="Basic and acidic residues" evidence="1">
    <location>
        <begin position="1"/>
        <end position="12"/>
    </location>
</feature>
<evidence type="ECO:0000313" key="4">
    <source>
        <dbReference type="Proteomes" id="UP000307943"/>
    </source>
</evidence>
<sequence>MFDKYKGIRDEADGAGPVERSEEARKEVSRRSLLITLGMGGAVLAGSAAVGAKLSYADGASSEEADGGRSMLQVANISELLAISPDSLKQGQLVYVGGYNRSGDGGGKLVRWNADSTKTDNGGTVHNPAGGKEARWAKSANSRDMRYIDGGYKGRFEVVHNGIGDFR</sequence>
<protein>
    <submittedName>
        <fullName evidence="3">Uncharacterized protein</fullName>
    </submittedName>
</protein>
<accession>A0A5C4SV18</accession>
<gene>
    <name evidence="3" type="ORF">FE784_40575</name>
</gene>
<comment type="caution">
    <text evidence="3">The sequence shown here is derived from an EMBL/GenBank/DDBJ whole genome shotgun (WGS) entry which is preliminary data.</text>
</comment>
<feature type="transmembrane region" description="Helical" evidence="2">
    <location>
        <begin position="33"/>
        <end position="52"/>
    </location>
</feature>
<dbReference type="RefSeq" id="WP_218103898.1">
    <property type="nucleotide sequence ID" value="NZ_VDCQ01000162.1"/>
</dbReference>
<evidence type="ECO:0000256" key="1">
    <source>
        <dbReference type="SAM" id="MobiDB-lite"/>
    </source>
</evidence>
<reference evidence="3 4" key="1">
    <citation type="submission" date="2019-05" db="EMBL/GenBank/DDBJ databases">
        <title>We sequenced the genome of Paenibacillus hemerocallicola KCTC 33185 for further insight into its adaptation and study the phylogeny of Paenibacillus.</title>
        <authorList>
            <person name="Narsing Rao M.P."/>
        </authorList>
    </citation>
    <scope>NUCLEOTIDE SEQUENCE [LARGE SCALE GENOMIC DNA]</scope>
    <source>
        <strain evidence="3 4">KCTC 33185</strain>
    </source>
</reference>
<feature type="non-terminal residue" evidence="3">
    <location>
        <position position="167"/>
    </location>
</feature>
<dbReference type="EMBL" id="VDCQ01000162">
    <property type="protein sequence ID" value="TNJ52743.1"/>
    <property type="molecule type" value="Genomic_DNA"/>
</dbReference>
<keyword evidence="2" id="KW-0472">Membrane</keyword>
<proteinExistence type="predicted"/>
<dbReference type="AlphaFoldDB" id="A0A5C4SV18"/>
<organism evidence="3 4">
    <name type="scientific">Paenibacillus hemerocallicola</name>
    <dbReference type="NCBI Taxonomy" id="1172614"/>
    <lineage>
        <taxon>Bacteria</taxon>
        <taxon>Bacillati</taxon>
        <taxon>Bacillota</taxon>
        <taxon>Bacilli</taxon>
        <taxon>Bacillales</taxon>
        <taxon>Paenibacillaceae</taxon>
        <taxon>Paenibacillus</taxon>
    </lineage>
</organism>
<name>A0A5C4SV18_9BACL</name>
<dbReference type="Proteomes" id="UP000307943">
    <property type="component" value="Unassembled WGS sequence"/>
</dbReference>
<keyword evidence="4" id="KW-1185">Reference proteome</keyword>
<keyword evidence="2" id="KW-1133">Transmembrane helix</keyword>